<evidence type="ECO:0000256" key="3">
    <source>
        <dbReference type="ARBA" id="ARBA00022692"/>
    </source>
</evidence>
<dbReference type="Pfam" id="PF03176">
    <property type="entry name" value="MMPL"/>
    <property type="match status" value="2"/>
</dbReference>
<feature type="transmembrane region" description="Helical" evidence="6">
    <location>
        <begin position="189"/>
        <end position="207"/>
    </location>
</feature>
<sequence length="753" mass="81275">MFRAIGAFVSRYPRRVLLFWALLIALCLPLAGRVGEVLTTDAGIAPGSEAQEIRRTLLREFAGNNNHQLLIVADADPEAPPEQRELFRERFAAALAEIAAQPFVANILDSATQGPLPLPELGEENASSAALITLNAQNKARVETITSWVRETLPAFEIEGLELFVTGSVAVEQEINAISAQDTARAERFGLPLSLLVLAVAFGALVAASLPLIVAVISITLSLAALFVMGQVFTFATFAQIVVTMLGLSTGIDYALFMVNRFREELELVGDPVRATRRAVETAGKALTFSGLTVLVALAALLVPPLQFVQSIGVASMVVMLFSVLASLTALPAALTLLGPRVNALRLTRLVPGSRSRHFWRRRAEAVTRRPLLWTLVGVAVLVTLALPALRMQVSFAGVRGLTQETDTRRAQMVLEDLGLDSLLQSFDVLIDFGERGFFHPSSVRATSEFSRRANGLPLVSQVLAPTETGGFPPLLLSGYYATQETALASPLADLVRATVSLNGRYALLRVFPESGITPLQAQTLETRLRDLVRQSDLDATIGGGFVIEREWASVLYRSFPWAVALVYLATFVLLGLAFRSIVIPLKSILTNTLTVSAAFGVITAVFQFGWGAPLIGLGGGFGFVETSVPIFIFAIVFGLSIDYEVFLVSRMVENHERGLNDRDAIVHAVSATGGVITSAALIMGVVFAAFLFSNVVLIKTLSLGLTAAVLFDATLVRLVVVPTVMLLAGRWNWWLPRGFAHLARRRPDLGHD</sequence>
<dbReference type="GO" id="GO:0005886">
    <property type="term" value="C:plasma membrane"/>
    <property type="evidence" value="ECO:0007669"/>
    <property type="project" value="UniProtKB-SubCell"/>
</dbReference>
<dbReference type="STRING" id="649638.Trad_1567"/>
<keyword evidence="3 6" id="KW-0812">Transmembrane</keyword>
<feature type="transmembrane region" description="Helical" evidence="6">
    <location>
        <begin position="371"/>
        <end position="390"/>
    </location>
</feature>
<keyword evidence="5 6" id="KW-0472">Membrane</keyword>
<feature type="domain" description="SSD" evidence="7">
    <location>
        <begin position="212"/>
        <end position="337"/>
    </location>
</feature>
<feature type="transmembrane region" description="Helical" evidence="6">
    <location>
        <begin position="631"/>
        <end position="653"/>
    </location>
</feature>
<reference evidence="8 9" key="2">
    <citation type="journal article" date="2011" name="Stand. Genomic Sci.">
        <title>Complete genome sequence of Truepera radiovictrix type strain (RQ-24).</title>
        <authorList>
            <person name="Ivanova N."/>
            <person name="Rohde C."/>
            <person name="Munk C."/>
            <person name="Nolan M."/>
            <person name="Lucas S."/>
            <person name="Del Rio T.G."/>
            <person name="Tice H."/>
            <person name="Deshpande S."/>
            <person name="Cheng J.F."/>
            <person name="Tapia R."/>
            <person name="Han C."/>
            <person name="Goodwin L."/>
            <person name="Pitluck S."/>
            <person name="Liolios K."/>
            <person name="Mavromatis K."/>
            <person name="Mikhailova N."/>
            <person name="Pati A."/>
            <person name="Chen A."/>
            <person name="Palaniappan K."/>
            <person name="Land M."/>
            <person name="Hauser L."/>
            <person name="Chang Y.J."/>
            <person name="Jeffries C.D."/>
            <person name="Brambilla E."/>
            <person name="Rohde M."/>
            <person name="Goker M."/>
            <person name="Tindall B.J."/>
            <person name="Woyke T."/>
            <person name="Bristow J."/>
            <person name="Eisen J.A."/>
            <person name="Markowitz V."/>
            <person name="Hugenholtz P."/>
            <person name="Kyrpides N.C."/>
            <person name="Klenk H.P."/>
            <person name="Lapidus A."/>
        </authorList>
    </citation>
    <scope>NUCLEOTIDE SEQUENCE [LARGE SCALE GENOMIC DNA]</scope>
    <source>
        <strain evidence="9">DSM 17093 / CIP 108686 / LMG 22925 / RQ-24</strain>
    </source>
</reference>
<gene>
    <name evidence="8" type="ordered locus">Trad_1567</name>
</gene>
<keyword evidence="4 6" id="KW-1133">Transmembrane helix</keyword>
<dbReference type="RefSeq" id="WP_013178054.1">
    <property type="nucleotide sequence ID" value="NC_014221.1"/>
</dbReference>
<dbReference type="InterPro" id="IPR000731">
    <property type="entry name" value="SSD"/>
</dbReference>
<evidence type="ECO:0000259" key="7">
    <source>
        <dbReference type="PROSITE" id="PS50156"/>
    </source>
</evidence>
<feature type="transmembrane region" description="Helical" evidence="6">
    <location>
        <begin position="312"/>
        <end position="339"/>
    </location>
</feature>
<dbReference type="Proteomes" id="UP000000379">
    <property type="component" value="Chromosome"/>
</dbReference>
<keyword evidence="9" id="KW-1185">Reference proteome</keyword>
<feature type="transmembrane region" description="Helical" evidence="6">
    <location>
        <begin position="560"/>
        <end position="579"/>
    </location>
</feature>
<dbReference type="PROSITE" id="PS50156">
    <property type="entry name" value="SSD"/>
    <property type="match status" value="1"/>
</dbReference>
<evidence type="ECO:0000313" key="9">
    <source>
        <dbReference type="Proteomes" id="UP000000379"/>
    </source>
</evidence>
<dbReference type="SUPFAM" id="SSF82866">
    <property type="entry name" value="Multidrug efflux transporter AcrB transmembrane domain"/>
    <property type="match status" value="2"/>
</dbReference>
<dbReference type="AlphaFoldDB" id="D7CY47"/>
<evidence type="ECO:0000256" key="4">
    <source>
        <dbReference type="ARBA" id="ARBA00022989"/>
    </source>
</evidence>
<feature type="transmembrane region" description="Helical" evidence="6">
    <location>
        <begin position="705"/>
        <end position="729"/>
    </location>
</feature>
<feature type="transmembrane region" description="Helical" evidence="6">
    <location>
        <begin position="238"/>
        <end position="257"/>
    </location>
</feature>
<evidence type="ECO:0000256" key="6">
    <source>
        <dbReference type="SAM" id="Phobius"/>
    </source>
</evidence>
<dbReference type="InterPro" id="IPR004869">
    <property type="entry name" value="MMPL_dom"/>
</dbReference>
<reference evidence="9" key="1">
    <citation type="submission" date="2010-05" db="EMBL/GenBank/DDBJ databases">
        <title>The complete genome of Truepera radiovictris DSM 17093.</title>
        <authorList>
            <consortium name="US DOE Joint Genome Institute (JGI-PGF)"/>
            <person name="Lucas S."/>
            <person name="Copeland A."/>
            <person name="Lapidus A."/>
            <person name="Glavina del Rio T."/>
            <person name="Dalin E."/>
            <person name="Tice H."/>
            <person name="Bruce D."/>
            <person name="Goodwin L."/>
            <person name="Pitluck S."/>
            <person name="Kyrpides N."/>
            <person name="Mavromatis K."/>
            <person name="Ovchinnikova G."/>
            <person name="Munk A.C."/>
            <person name="Detter J.C."/>
            <person name="Han C."/>
            <person name="Tapia R."/>
            <person name="Land M."/>
            <person name="Hauser L."/>
            <person name="Markowitz V."/>
            <person name="Cheng J.-F."/>
            <person name="Hugenholtz P."/>
            <person name="Woyke T."/>
            <person name="Wu D."/>
            <person name="Tindall B."/>
            <person name="Pomrenke H.G."/>
            <person name="Brambilla E."/>
            <person name="Klenk H.-P."/>
            <person name="Eisen J.A."/>
        </authorList>
    </citation>
    <scope>NUCLEOTIDE SEQUENCE [LARGE SCALE GENOMIC DNA]</scope>
    <source>
        <strain evidence="9">DSM 17093 / CIP 108686 / LMG 22925 / RQ-24</strain>
    </source>
</reference>
<dbReference type="HOGENOM" id="CLU_005108_5_2_0"/>
<keyword evidence="2" id="KW-1003">Cell membrane</keyword>
<dbReference type="KEGG" id="tra:Trad_1567"/>
<dbReference type="Gene3D" id="1.20.1640.10">
    <property type="entry name" value="Multidrug efflux transporter AcrB transmembrane domain"/>
    <property type="match status" value="2"/>
</dbReference>
<protein>
    <recommendedName>
        <fullName evidence="7">SSD domain-containing protein</fullName>
    </recommendedName>
</protein>
<feature type="transmembrane region" description="Helical" evidence="6">
    <location>
        <begin position="665"/>
        <end position="693"/>
    </location>
</feature>
<dbReference type="PANTHER" id="PTHR33406:SF13">
    <property type="entry name" value="MEMBRANE PROTEIN YDFJ"/>
    <property type="match status" value="1"/>
</dbReference>
<proteinExistence type="predicted"/>
<evidence type="ECO:0000256" key="2">
    <source>
        <dbReference type="ARBA" id="ARBA00022475"/>
    </source>
</evidence>
<dbReference type="InterPro" id="IPR050545">
    <property type="entry name" value="Mycobact_MmpL"/>
</dbReference>
<feature type="transmembrane region" description="Helical" evidence="6">
    <location>
        <begin position="286"/>
        <end position="306"/>
    </location>
</feature>
<dbReference type="eggNOG" id="COG2409">
    <property type="taxonomic scope" value="Bacteria"/>
</dbReference>
<dbReference type="PANTHER" id="PTHR33406">
    <property type="entry name" value="MEMBRANE PROTEIN MJ1562-RELATED"/>
    <property type="match status" value="1"/>
</dbReference>
<evidence type="ECO:0000256" key="1">
    <source>
        <dbReference type="ARBA" id="ARBA00004651"/>
    </source>
</evidence>
<name>D7CY47_TRURR</name>
<dbReference type="EMBL" id="CP002049">
    <property type="protein sequence ID" value="ADI14686.1"/>
    <property type="molecule type" value="Genomic_DNA"/>
</dbReference>
<evidence type="ECO:0000256" key="5">
    <source>
        <dbReference type="ARBA" id="ARBA00023136"/>
    </source>
</evidence>
<feature type="transmembrane region" description="Helical" evidence="6">
    <location>
        <begin position="591"/>
        <end position="611"/>
    </location>
</feature>
<organism evidence="8 9">
    <name type="scientific">Truepera radiovictrix (strain DSM 17093 / CIP 108686 / LMG 22925 / RQ-24)</name>
    <dbReference type="NCBI Taxonomy" id="649638"/>
    <lineage>
        <taxon>Bacteria</taxon>
        <taxon>Thermotogati</taxon>
        <taxon>Deinococcota</taxon>
        <taxon>Deinococci</taxon>
        <taxon>Trueperales</taxon>
        <taxon>Trueperaceae</taxon>
        <taxon>Truepera</taxon>
    </lineage>
</organism>
<comment type="subcellular location">
    <subcellularLocation>
        <location evidence="1">Cell membrane</location>
        <topology evidence="1">Multi-pass membrane protein</topology>
    </subcellularLocation>
</comment>
<evidence type="ECO:0000313" key="8">
    <source>
        <dbReference type="EMBL" id="ADI14686.1"/>
    </source>
</evidence>
<dbReference type="OrthoDB" id="7051771at2"/>
<accession>D7CY47</accession>